<evidence type="ECO:0000313" key="1">
    <source>
        <dbReference type="EMBL" id="KAI4387412.1"/>
    </source>
</evidence>
<reference evidence="2" key="1">
    <citation type="journal article" date="2023" name="Front. Plant Sci.">
        <title>Chromosomal-level genome assembly of Melastoma candidum provides insights into trichome evolution.</title>
        <authorList>
            <person name="Zhong Y."/>
            <person name="Wu W."/>
            <person name="Sun C."/>
            <person name="Zou P."/>
            <person name="Liu Y."/>
            <person name="Dai S."/>
            <person name="Zhou R."/>
        </authorList>
    </citation>
    <scope>NUCLEOTIDE SEQUENCE [LARGE SCALE GENOMIC DNA]</scope>
</reference>
<accession>A0ACB9SGU0</accession>
<name>A0ACB9SGU0_9MYRT</name>
<organism evidence="1 2">
    <name type="scientific">Melastoma candidum</name>
    <dbReference type="NCBI Taxonomy" id="119954"/>
    <lineage>
        <taxon>Eukaryota</taxon>
        <taxon>Viridiplantae</taxon>
        <taxon>Streptophyta</taxon>
        <taxon>Embryophyta</taxon>
        <taxon>Tracheophyta</taxon>
        <taxon>Spermatophyta</taxon>
        <taxon>Magnoliopsida</taxon>
        <taxon>eudicotyledons</taxon>
        <taxon>Gunneridae</taxon>
        <taxon>Pentapetalae</taxon>
        <taxon>rosids</taxon>
        <taxon>malvids</taxon>
        <taxon>Myrtales</taxon>
        <taxon>Melastomataceae</taxon>
        <taxon>Melastomatoideae</taxon>
        <taxon>Melastomateae</taxon>
        <taxon>Melastoma</taxon>
    </lineage>
</organism>
<keyword evidence="2" id="KW-1185">Reference proteome</keyword>
<gene>
    <name evidence="1" type="ORF">MLD38_005249</name>
</gene>
<proteinExistence type="predicted"/>
<evidence type="ECO:0000313" key="2">
    <source>
        <dbReference type="Proteomes" id="UP001057402"/>
    </source>
</evidence>
<protein>
    <submittedName>
        <fullName evidence="1">Uncharacterized protein</fullName>
    </submittedName>
</protein>
<comment type="caution">
    <text evidence="1">The sequence shown here is derived from an EMBL/GenBank/DDBJ whole genome shotgun (WGS) entry which is preliminary data.</text>
</comment>
<sequence>MVSKKLLTITAILTISMMMVMVFSMDVEVSRNIKCEYKCHNDCALRHPFDFKKCYRRCLQDKCGMPSPNSSYNRVSSPKVRCQKECAESNCREDLSDAKNSGACIKSCMRDCDKDSIIN</sequence>
<dbReference type="EMBL" id="CM042881">
    <property type="protein sequence ID" value="KAI4387412.1"/>
    <property type="molecule type" value="Genomic_DNA"/>
</dbReference>
<dbReference type="Proteomes" id="UP001057402">
    <property type="component" value="Chromosome 2"/>
</dbReference>